<evidence type="ECO:0000313" key="3">
    <source>
        <dbReference type="EMBL" id="RMY65040.1"/>
    </source>
</evidence>
<dbReference type="PANTHER" id="PTHR10907:SF47">
    <property type="entry name" value="REGUCALCIN"/>
    <property type="match status" value="1"/>
</dbReference>
<dbReference type="InterPro" id="IPR013658">
    <property type="entry name" value="SGL"/>
</dbReference>
<feature type="domain" description="SMP-30/Gluconolactonase/LRE-like region" evidence="2">
    <location>
        <begin position="22"/>
        <end position="327"/>
    </location>
</feature>
<dbReference type="InterPro" id="IPR011042">
    <property type="entry name" value="6-blade_b-propeller_TolB-like"/>
</dbReference>
<dbReference type="PANTHER" id="PTHR10907">
    <property type="entry name" value="REGUCALCIN"/>
    <property type="match status" value="1"/>
</dbReference>
<comment type="similarity">
    <text evidence="1">Belongs to the SMP-30/CGR1 family.</text>
</comment>
<accession>A0A3M7DLH1</accession>
<sequence>MPEVKKYTIAEPYLNLQGGLLEAPFWEKGRDSLRFVDIVKKKLYFLNPKEGPSSLQTWDLDFNIGTTADIEGTEKEFIFGGKYGYGIMNRETGESRWIRKFWNDEERKPDGGGKPGKGETREIRMRSNDGAVDAAGRFFVGAMNDPVVTETFTDEGSYSLPSFLPTPFRPATSHPLPSNALHFNSVRVGLNSNLSRPGLLFRLDPDGSLHRVKEQITIPNGISWTSDNQTIYFTNSPTQKITKYPYDLSTGSIDWEQGTTFFQCPYEGGFPDGHAQDEEGCFWIALFGTGKVVRVNPQGEMIAQIEFPTRCVTCPAFVGTELFVTSAAEEEPEHYPWSTKCQGSLYRIDVGVRGAPRNRYRNQSGA</sequence>
<proteinExistence type="inferred from homology"/>
<dbReference type="Pfam" id="PF08450">
    <property type="entry name" value="SGL"/>
    <property type="match status" value="1"/>
</dbReference>
<comment type="caution">
    <text evidence="3">The sequence shown here is derived from an EMBL/GenBank/DDBJ whole genome shotgun (WGS) entry which is preliminary data.</text>
</comment>
<evidence type="ECO:0000256" key="1">
    <source>
        <dbReference type="ARBA" id="ARBA00008853"/>
    </source>
</evidence>
<dbReference type="Proteomes" id="UP000281468">
    <property type="component" value="Unassembled WGS sequence"/>
</dbReference>
<dbReference type="GO" id="GO:0005509">
    <property type="term" value="F:calcium ion binding"/>
    <property type="evidence" value="ECO:0007669"/>
    <property type="project" value="TreeGrafter"/>
</dbReference>
<reference evidence="3 4" key="1">
    <citation type="journal article" date="2018" name="BMC Genomics">
        <title>Genomic evidence for intraspecific hybridization in a clonal and extremely halotolerant yeast.</title>
        <authorList>
            <person name="Gostincar C."/>
            <person name="Stajich J.E."/>
            <person name="Zupancic J."/>
            <person name="Zalar P."/>
            <person name="Gunde-Cimerman N."/>
        </authorList>
    </citation>
    <scope>NUCLEOTIDE SEQUENCE [LARGE SCALE GENOMIC DNA]</scope>
    <source>
        <strain evidence="3 4">EXF-171</strain>
    </source>
</reference>
<dbReference type="SUPFAM" id="SSF63829">
    <property type="entry name" value="Calcium-dependent phosphotriesterase"/>
    <property type="match status" value="1"/>
</dbReference>
<protein>
    <recommendedName>
        <fullName evidence="2">SMP-30/Gluconolactonase/LRE-like region domain-containing protein</fullName>
    </recommendedName>
</protein>
<name>A0A3M7DLH1_HORWE</name>
<gene>
    <name evidence="3" type="ORF">D0862_15295</name>
</gene>
<dbReference type="VEuPathDB" id="FungiDB:BTJ68_15486"/>
<dbReference type="AlphaFoldDB" id="A0A3M7DLH1"/>
<evidence type="ECO:0000313" key="4">
    <source>
        <dbReference type="Proteomes" id="UP000281468"/>
    </source>
</evidence>
<evidence type="ECO:0000259" key="2">
    <source>
        <dbReference type="Pfam" id="PF08450"/>
    </source>
</evidence>
<dbReference type="GO" id="GO:0004341">
    <property type="term" value="F:gluconolactonase activity"/>
    <property type="evidence" value="ECO:0007669"/>
    <property type="project" value="TreeGrafter"/>
</dbReference>
<dbReference type="EMBL" id="QWIQ01001479">
    <property type="protein sequence ID" value="RMY65040.1"/>
    <property type="molecule type" value="Genomic_DNA"/>
</dbReference>
<organism evidence="3 4">
    <name type="scientific">Hortaea werneckii</name>
    <name type="common">Black yeast</name>
    <name type="synonym">Cladosporium werneckii</name>
    <dbReference type="NCBI Taxonomy" id="91943"/>
    <lineage>
        <taxon>Eukaryota</taxon>
        <taxon>Fungi</taxon>
        <taxon>Dikarya</taxon>
        <taxon>Ascomycota</taxon>
        <taxon>Pezizomycotina</taxon>
        <taxon>Dothideomycetes</taxon>
        <taxon>Dothideomycetidae</taxon>
        <taxon>Mycosphaerellales</taxon>
        <taxon>Teratosphaeriaceae</taxon>
        <taxon>Hortaea</taxon>
    </lineage>
</organism>
<dbReference type="Gene3D" id="2.120.10.30">
    <property type="entry name" value="TolB, C-terminal domain"/>
    <property type="match status" value="2"/>
</dbReference>